<comment type="caution">
    <text evidence="3">The sequence shown here is derived from an EMBL/GenBank/DDBJ whole genome shotgun (WGS) entry which is preliminary data.</text>
</comment>
<name>A0ABP1FG66_9CHLO</name>
<evidence type="ECO:0000256" key="2">
    <source>
        <dbReference type="SAM" id="SignalP"/>
    </source>
</evidence>
<evidence type="ECO:0000313" key="4">
    <source>
        <dbReference type="Proteomes" id="UP001497392"/>
    </source>
</evidence>
<protein>
    <submittedName>
        <fullName evidence="3">G626 protein</fullName>
    </submittedName>
</protein>
<sequence>MASSGAVRCTPSALVFACVALLLGGEACASSVRFSLSGARPRSVTSQIITGIEEAPSLVKASRPASEDNLGLTAAEALTRVWEQLAGADQQATDSRINEQEEVDSLSILDGADYAVTAVDVAEPTLEQFSDVATPESAAEELKETYAATQPTYPPMGEEVADKDAAAQLWTRAQRALSWLMGCTHGAVLVPSQPQLVGPAQLQVTGSSEALPAAIGGPPGLLQRLTVVRPAKISMLLSSVVPGQSAGLLQSWGQAAGTELAQQEPLMMQKDGVIRPQKLANLLQSLSSAQAAARMVSAEGAATVQPQVLMSQMQGFEQPQTFAAILQQLPWNTLGQQLRGEPSALPLQTELSVSEEAEVMAPPARAAIPGQNGATIVLTNAQQFGQEKMQQAVAARAGQLASTGAPDGSFPSPEIVGEAGAELAQKLGLPLEQALDKIVSTVLQQRGGGSPEWAVETESGGDYEYLTELDTLPAAGDRQQADNAAWTEVTAVPPQAGPDVRKGYLQRFAGFVDQLLGRVARAFNPKTEQTAAEVAEDVKGPVVLATASGQGPAEVTAYRAEQSRVVEGVSADRYLVEPSLVADDVPLQAAVPHQALTPVTANAHNNAAAVPAPAPEPDQESAQLFIATAPGPAATAPAAAISPGKGNANAHNNSV</sequence>
<accession>A0ABP1FG66</accession>
<dbReference type="EMBL" id="CAXHTA020000001">
    <property type="protein sequence ID" value="CAL5218888.1"/>
    <property type="molecule type" value="Genomic_DNA"/>
</dbReference>
<reference evidence="3 4" key="1">
    <citation type="submission" date="2024-06" db="EMBL/GenBank/DDBJ databases">
        <authorList>
            <person name="Kraege A."/>
            <person name="Thomma B."/>
        </authorList>
    </citation>
    <scope>NUCLEOTIDE SEQUENCE [LARGE SCALE GENOMIC DNA]</scope>
</reference>
<feature type="chain" id="PRO_5046648443" evidence="2">
    <location>
        <begin position="30"/>
        <end position="655"/>
    </location>
</feature>
<evidence type="ECO:0000313" key="3">
    <source>
        <dbReference type="EMBL" id="CAL5218888.1"/>
    </source>
</evidence>
<dbReference type="Proteomes" id="UP001497392">
    <property type="component" value="Unassembled WGS sequence"/>
</dbReference>
<feature type="signal peptide" evidence="2">
    <location>
        <begin position="1"/>
        <end position="29"/>
    </location>
</feature>
<organism evidence="3 4">
    <name type="scientific">Coccomyxa viridis</name>
    <dbReference type="NCBI Taxonomy" id="1274662"/>
    <lineage>
        <taxon>Eukaryota</taxon>
        <taxon>Viridiplantae</taxon>
        <taxon>Chlorophyta</taxon>
        <taxon>core chlorophytes</taxon>
        <taxon>Trebouxiophyceae</taxon>
        <taxon>Trebouxiophyceae incertae sedis</taxon>
        <taxon>Coccomyxaceae</taxon>
        <taxon>Coccomyxa</taxon>
    </lineage>
</organism>
<gene>
    <name evidence="3" type="primary">g626</name>
    <name evidence="3" type="ORF">VP750_LOCUS547</name>
</gene>
<evidence type="ECO:0000256" key="1">
    <source>
        <dbReference type="SAM" id="MobiDB-lite"/>
    </source>
</evidence>
<proteinExistence type="predicted"/>
<keyword evidence="4" id="KW-1185">Reference proteome</keyword>
<feature type="region of interest" description="Disordered" evidence="1">
    <location>
        <begin position="635"/>
        <end position="655"/>
    </location>
</feature>
<keyword evidence="2" id="KW-0732">Signal</keyword>